<protein>
    <submittedName>
        <fullName evidence="2">Uncharacterized protein</fullName>
    </submittedName>
</protein>
<reference evidence="2 3" key="1">
    <citation type="submission" date="2018-03" db="EMBL/GenBank/DDBJ databases">
        <title>Genomic Encyclopedia of Type Strains, Phase III (KMG-III): the genomes of soil and plant-associated and newly described type strains.</title>
        <authorList>
            <person name="Whitman W."/>
        </authorList>
    </citation>
    <scope>NUCLEOTIDE SEQUENCE [LARGE SCALE GENOMIC DNA]</scope>
    <source>
        <strain evidence="2 3">CGMCC 4.7125</strain>
    </source>
</reference>
<feature type="region of interest" description="Disordered" evidence="1">
    <location>
        <begin position="1"/>
        <end position="120"/>
    </location>
</feature>
<gene>
    <name evidence="2" type="ORF">B0I33_112165</name>
</gene>
<feature type="compositionally biased region" description="Basic and acidic residues" evidence="1">
    <location>
        <begin position="109"/>
        <end position="120"/>
    </location>
</feature>
<sequence length="120" mass="13281">MDPRDRADALLSRAQAREGVVTPDNMTSPMDASNTQQIPRSVVRSIDEQDPDSTTRLPHAMIEESMADGDGRPSHLTEQQPTTRLDEPGGEVEETRLDGLVPTTTTRRGQSELSRRLEGR</sequence>
<dbReference type="RefSeq" id="WP_106181595.1">
    <property type="nucleotide sequence ID" value="NZ_PVNH01000012.1"/>
</dbReference>
<proteinExistence type="predicted"/>
<name>A0A2T0LMI0_9PSEU</name>
<keyword evidence="3" id="KW-1185">Reference proteome</keyword>
<organism evidence="2 3">
    <name type="scientific">Prauserella shujinwangii</name>
    <dbReference type="NCBI Taxonomy" id="1453103"/>
    <lineage>
        <taxon>Bacteria</taxon>
        <taxon>Bacillati</taxon>
        <taxon>Actinomycetota</taxon>
        <taxon>Actinomycetes</taxon>
        <taxon>Pseudonocardiales</taxon>
        <taxon>Pseudonocardiaceae</taxon>
        <taxon>Prauserella</taxon>
    </lineage>
</organism>
<feature type="compositionally biased region" description="Polar residues" evidence="1">
    <location>
        <begin position="24"/>
        <end position="39"/>
    </location>
</feature>
<dbReference type="Proteomes" id="UP000238362">
    <property type="component" value="Unassembled WGS sequence"/>
</dbReference>
<evidence type="ECO:0000256" key="1">
    <source>
        <dbReference type="SAM" id="MobiDB-lite"/>
    </source>
</evidence>
<dbReference type="AlphaFoldDB" id="A0A2T0LMI0"/>
<evidence type="ECO:0000313" key="3">
    <source>
        <dbReference type="Proteomes" id="UP000238362"/>
    </source>
</evidence>
<comment type="caution">
    <text evidence="2">The sequence shown here is derived from an EMBL/GenBank/DDBJ whole genome shotgun (WGS) entry which is preliminary data.</text>
</comment>
<dbReference type="EMBL" id="PVNH01000012">
    <property type="protein sequence ID" value="PRX44287.1"/>
    <property type="molecule type" value="Genomic_DNA"/>
</dbReference>
<evidence type="ECO:0000313" key="2">
    <source>
        <dbReference type="EMBL" id="PRX44287.1"/>
    </source>
</evidence>
<accession>A0A2T0LMI0</accession>
<dbReference type="OrthoDB" id="5187609at2"/>